<sequence length="51" mass="6098">MSLQYQNSQFHQIVFDDRKKEILVKLSLPRILIKIDQEEKCLIISLVIKEI</sequence>
<gene>
    <name evidence="1" type="ordered locus">Minf_1086</name>
</gene>
<dbReference type="Proteomes" id="UP000009149">
    <property type="component" value="Chromosome"/>
</dbReference>
<organism evidence="1 2">
    <name type="scientific">Methylacidiphilum infernorum (isolate V4)</name>
    <name type="common">Methylokorus infernorum (strain V4)</name>
    <dbReference type="NCBI Taxonomy" id="481448"/>
    <lineage>
        <taxon>Bacteria</taxon>
        <taxon>Pseudomonadati</taxon>
        <taxon>Verrucomicrobiota</taxon>
        <taxon>Methylacidiphilae</taxon>
        <taxon>Methylacidiphilales</taxon>
        <taxon>Methylacidiphilaceae</taxon>
        <taxon>Methylacidiphilum (ex Ratnadevi et al. 2023)</taxon>
    </lineage>
</organism>
<protein>
    <submittedName>
        <fullName evidence="1">Uncharacterized protein</fullName>
    </submittedName>
</protein>
<evidence type="ECO:0000313" key="2">
    <source>
        <dbReference type="Proteomes" id="UP000009149"/>
    </source>
</evidence>
<reference evidence="1 2" key="1">
    <citation type="journal article" date="2008" name="Biol. Direct">
        <title>Complete genome sequence of the extremely acidophilic methanotroph isolate V4, Methylacidiphilum infernorum, a representative of the bacterial phylum Verrucomicrobia.</title>
        <authorList>
            <person name="Hou S."/>
            <person name="Makarova K.S."/>
            <person name="Saw J.H."/>
            <person name="Senin P."/>
            <person name="Ly B.V."/>
            <person name="Zhou Z."/>
            <person name="Ren Y."/>
            <person name="Wang J."/>
            <person name="Galperin M.Y."/>
            <person name="Omelchenko M.V."/>
            <person name="Wolf Y.I."/>
            <person name="Yutin N."/>
            <person name="Koonin E.V."/>
            <person name="Stott M.B."/>
            <person name="Mountain B.W."/>
            <person name="Crowe M.A."/>
            <person name="Smirnova A.V."/>
            <person name="Dunfield P.F."/>
            <person name="Feng L."/>
            <person name="Wang L."/>
            <person name="Alam M."/>
        </authorList>
    </citation>
    <scope>NUCLEOTIDE SEQUENCE [LARGE SCALE GENOMIC DNA]</scope>
    <source>
        <strain evidence="2">Isolate V4</strain>
    </source>
</reference>
<dbReference type="KEGG" id="min:Minf_1086"/>
<proteinExistence type="predicted"/>
<accession>B3DUY8</accession>
<dbReference type="EMBL" id="CP000975">
    <property type="protein sequence ID" value="ACD83141.1"/>
    <property type="molecule type" value="Genomic_DNA"/>
</dbReference>
<dbReference type="STRING" id="481448.Minf_1086"/>
<name>B3DUY8_METI4</name>
<dbReference type="AlphaFoldDB" id="B3DUY8"/>
<evidence type="ECO:0000313" key="1">
    <source>
        <dbReference type="EMBL" id="ACD83141.1"/>
    </source>
</evidence>
<dbReference type="HOGENOM" id="CLU_3100696_0_0_0"/>